<evidence type="ECO:0000256" key="3">
    <source>
        <dbReference type="ARBA" id="ARBA00022452"/>
    </source>
</evidence>
<dbReference type="Pfam" id="PF13715">
    <property type="entry name" value="CarbopepD_reg_2"/>
    <property type="match status" value="1"/>
</dbReference>
<dbReference type="NCBIfam" id="TIGR04057">
    <property type="entry name" value="SusC_RagA_signa"/>
    <property type="match status" value="1"/>
</dbReference>
<keyword evidence="2 7" id="KW-0813">Transport</keyword>
<evidence type="ECO:0000256" key="2">
    <source>
        <dbReference type="ARBA" id="ARBA00022448"/>
    </source>
</evidence>
<evidence type="ECO:0000259" key="8">
    <source>
        <dbReference type="Pfam" id="PF07715"/>
    </source>
</evidence>
<dbReference type="GO" id="GO:0009279">
    <property type="term" value="C:cell outer membrane"/>
    <property type="evidence" value="ECO:0007669"/>
    <property type="project" value="UniProtKB-SubCell"/>
</dbReference>
<proteinExistence type="inferred from homology"/>
<feature type="domain" description="TonB-dependent receptor plug" evidence="8">
    <location>
        <begin position="145"/>
        <end position="255"/>
    </location>
</feature>
<keyword evidence="10" id="KW-1185">Reference proteome</keyword>
<comment type="subcellular location">
    <subcellularLocation>
        <location evidence="1 7">Cell outer membrane</location>
        <topology evidence="1 7">Multi-pass membrane protein</topology>
    </subcellularLocation>
</comment>
<dbReference type="InterPro" id="IPR023996">
    <property type="entry name" value="TonB-dep_OMP_SusC/RagA"/>
</dbReference>
<evidence type="ECO:0000256" key="1">
    <source>
        <dbReference type="ARBA" id="ARBA00004571"/>
    </source>
</evidence>
<dbReference type="PROSITE" id="PS51257">
    <property type="entry name" value="PROKAR_LIPOPROTEIN"/>
    <property type="match status" value="1"/>
</dbReference>
<dbReference type="AlphaFoldDB" id="A0A1H6C5M4"/>
<dbReference type="Gene3D" id="2.170.130.10">
    <property type="entry name" value="TonB-dependent receptor, plug domain"/>
    <property type="match status" value="1"/>
</dbReference>
<dbReference type="InterPro" id="IPR039426">
    <property type="entry name" value="TonB-dep_rcpt-like"/>
</dbReference>
<dbReference type="SUPFAM" id="SSF49464">
    <property type="entry name" value="Carboxypeptidase regulatory domain-like"/>
    <property type="match status" value="1"/>
</dbReference>
<dbReference type="InterPro" id="IPR036942">
    <property type="entry name" value="Beta-barrel_TonB_sf"/>
</dbReference>
<keyword evidence="6 7" id="KW-0998">Cell outer membrane</keyword>
<evidence type="ECO:0000256" key="4">
    <source>
        <dbReference type="ARBA" id="ARBA00022692"/>
    </source>
</evidence>
<protein>
    <submittedName>
        <fullName evidence="9">TonB-linked outer membrane protein, SusC/RagA family</fullName>
    </submittedName>
</protein>
<evidence type="ECO:0000256" key="7">
    <source>
        <dbReference type="PROSITE-ProRule" id="PRU01360"/>
    </source>
</evidence>
<dbReference type="InterPro" id="IPR008969">
    <property type="entry name" value="CarboxyPept-like_regulatory"/>
</dbReference>
<evidence type="ECO:0000256" key="6">
    <source>
        <dbReference type="ARBA" id="ARBA00023237"/>
    </source>
</evidence>
<dbReference type="EMBL" id="FNUT01000013">
    <property type="protein sequence ID" value="SEG68261.1"/>
    <property type="molecule type" value="Genomic_DNA"/>
</dbReference>
<dbReference type="Gene3D" id="2.40.170.20">
    <property type="entry name" value="TonB-dependent receptor, beta-barrel domain"/>
    <property type="match status" value="1"/>
</dbReference>
<sequence length="1045" mass="116620">MVNQIKKGRFCPLPRFLTLQRTILGFGIVLGCQSTMLASPHGIKALDRVVHYQEQEVKGRVTDDQGQPLSGVTVALENSVIATSTDMEGNFTIRLSGQNGRLKFTSLGFQEKFVDVIAGQSYQVNLLADNENLDEVVVIGYGTTKKRDLTGSVTSLKQDDIVRSPASNALESIQGQVPGLEITRNSGSATSGISMNIRGKRSLAKAEGANSPLVIIDGMQGGNIADIHPQDIASFDVLKDASSTAIYGSQGANGVIIVTTKRGQNGKPRVNYNTYLGMNGWALYPEMRTGDAYINLRREAAKTAGQWSTPEDDQTLFNAGEWTALNNNQWVNWKDEVFQTGFVQNHQLSVSGGNANTQGMLSGGYYKELGSFKNDNLSKYNLRLNVDQTINDFIKVGTTSQITHYDGNTRADNVLWRASTNVPLGTVYDDAGKVVLWPLGREGKVSPLADELSEYTAQHQLVNTNLIANGFVELKPFTGFSFRSNFGANLSFNKNNNFDSANSIDRAGEFPDSKASIFNNDRKFLNWDNIVNYTVPLNEDHNLAFTGLTSWTKGRTTTSYLEGTGQLVEEQLWHNLSANDKDSYIIRSGFIQSQTFSYALRANYSFKGKYLLTVSNRWDGASRLSKDMKWAAFPSVAAAWRVSDESWFKTEKISDLKLRVSYGQTGNSGISEYGTQSGLLGYSNAAFQDQGFVYYAYNTLLGNENLGWERSAQWNIGMDMNLFSNRINLVVDLYDTKTTDILLPRTLPTSMGSGNNTPFQIYQNIGSTRNKGIEVVLNTKNLDKEFKWSSDFTFGANKEEITELIDGRDIIGATTRETESLLIGRPLQSFYTFKRLGIWQESEADEAARYFKDQAKTQSFKPGDIKLADLNGDNIIDDVNDVTYIGTTSPRWTLGFNNTFTYKNFDLNVYALARWGQMMEYDFTASFDPQGKGNSPAYLNYWTPENQSNDFPRPNLTNFYNYLGYQSYNYVDGSYIKLKTITLGYKLDKDLLQRAKLNGVRFYVSGNNLFSWAKSEFVQDYDAERGGSAKSPLLRQFVFGVNLDF</sequence>
<reference evidence="10" key="1">
    <citation type="submission" date="2016-10" db="EMBL/GenBank/DDBJ databases">
        <authorList>
            <person name="Varghese N."/>
            <person name="Submissions S."/>
        </authorList>
    </citation>
    <scope>NUCLEOTIDE SEQUENCE [LARGE SCALE GENOMIC DNA]</scope>
    <source>
        <strain evidence="10">DSM 22361</strain>
    </source>
</reference>
<dbReference type="Proteomes" id="UP000236731">
    <property type="component" value="Unassembled WGS sequence"/>
</dbReference>
<dbReference type="OrthoDB" id="9768177at2"/>
<organism evidence="9 10">
    <name type="scientific">Sphingobacterium lactis</name>
    <dbReference type="NCBI Taxonomy" id="797291"/>
    <lineage>
        <taxon>Bacteria</taxon>
        <taxon>Pseudomonadati</taxon>
        <taxon>Bacteroidota</taxon>
        <taxon>Sphingobacteriia</taxon>
        <taxon>Sphingobacteriales</taxon>
        <taxon>Sphingobacteriaceae</taxon>
        <taxon>Sphingobacterium</taxon>
    </lineage>
</organism>
<dbReference type="RefSeq" id="WP_103907596.1">
    <property type="nucleotide sequence ID" value="NZ_FNUT01000013.1"/>
</dbReference>
<dbReference type="PROSITE" id="PS52016">
    <property type="entry name" value="TONB_DEPENDENT_REC_3"/>
    <property type="match status" value="1"/>
</dbReference>
<dbReference type="InterPro" id="IPR012910">
    <property type="entry name" value="Plug_dom"/>
</dbReference>
<dbReference type="InterPro" id="IPR037066">
    <property type="entry name" value="Plug_dom_sf"/>
</dbReference>
<dbReference type="SUPFAM" id="SSF56935">
    <property type="entry name" value="Porins"/>
    <property type="match status" value="1"/>
</dbReference>
<accession>A0A1H6C5M4</accession>
<keyword evidence="3 7" id="KW-1134">Transmembrane beta strand</keyword>
<dbReference type="Gene3D" id="2.60.40.1120">
    <property type="entry name" value="Carboxypeptidase-like, regulatory domain"/>
    <property type="match status" value="1"/>
</dbReference>
<evidence type="ECO:0000313" key="9">
    <source>
        <dbReference type="EMBL" id="SEG68261.1"/>
    </source>
</evidence>
<gene>
    <name evidence="9" type="ORF">SAMN05421877_11379</name>
</gene>
<dbReference type="Pfam" id="PF07715">
    <property type="entry name" value="Plug"/>
    <property type="match status" value="1"/>
</dbReference>
<dbReference type="InterPro" id="IPR023997">
    <property type="entry name" value="TonB-dep_OMP_SusC/RagA_CS"/>
</dbReference>
<comment type="similarity">
    <text evidence="7">Belongs to the TonB-dependent receptor family.</text>
</comment>
<evidence type="ECO:0000256" key="5">
    <source>
        <dbReference type="ARBA" id="ARBA00023136"/>
    </source>
</evidence>
<evidence type="ECO:0000313" key="10">
    <source>
        <dbReference type="Proteomes" id="UP000236731"/>
    </source>
</evidence>
<keyword evidence="5 7" id="KW-0472">Membrane</keyword>
<dbReference type="NCBIfam" id="TIGR04056">
    <property type="entry name" value="OMP_RagA_SusC"/>
    <property type="match status" value="1"/>
</dbReference>
<keyword evidence="4 7" id="KW-0812">Transmembrane</keyword>
<name>A0A1H6C5M4_9SPHI</name>